<organism evidence="11 12">
    <name type="scientific">Xylocopa violacea</name>
    <name type="common">Violet carpenter bee</name>
    <name type="synonym">Apis violacea</name>
    <dbReference type="NCBI Taxonomy" id="135666"/>
    <lineage>
        <taxon>Eukaryota</taxon>
        <taxon>Metazoa</taxon>
        <taxon>Ecdysozoa</taxon>
        <taxon>Arthropoda</taxon>
        <taxon>Hexapoda</taxon>
        <taxon>Insecta</taxon>
        <taxon>Pterygota</taxon>
        <taxon>Neoptera</taxon>
        <taxon>Endopterygota</taxon>
        <taxon>Hymenoptera</taxon>
        <taxon>Apocrita</taxon>
        <taxon>Aculeata</taxon>
        <taxon>Apoidea</taxon>
        <taxon>Anthophila</taxon>
        <taxon>Apidae</taxon>
        <taxon>Xylocopa</taxon>
        <taxon>Xylocopa</taxon>
    </lineage>
</organism>
<proteinExistence type="inferred from homology"/>
<keyword evidence="7 10" id="KW-0472">Membrane</keyword>
<comment type="similarity">
    <text evidence="10">Belongs to the insect chemoreceptor superfamily. Heteromeric odorant receptor channel (TC 1.A.69) family.</text>
</comment>
<evidence type="ECO:0000256" key="10">
    <source>
        <dbReference type="RuleBase" id="RU351113"/>
    </source>
</evidence>
<evidence type="ECO:0000256" key="3">
    <source>
        <dbReference type="ARBA" id="ARBA00022606"/>
    </source>
</evidence>
<accession>A0ABP1N893</accession>
<feature type="transmembrane region" description="Helical" evidence="10">
    <location>
        <begin position="118"/>
        <end position="136"/>
    </location>
</feature>
<evidence type="ECO:0000256" key="1">
    <source>
        <dbReference type="ARBA" id="ARBA00004651"/>
    </source>
</evidence>
<dbReference type="PANTHER" id="PTHR21137:SF35">
    <property type="entry name" value="ODORANT RECEPTOR 19A-RELATED"/>
    <property type="match status" value="1"/>
</dbReference>
<evidence type="ECO:0000256" key="6">
    <source>
        <dbReference type="ARBA" id="ARBA00022989"/>
    </source>
</evidence>
<dbReference type="Pfam" id="PF02949">
    <property type="entry name" value="7tm_6"/>
    <property type="match status" value="1"/>
</dbReference>
<evidence type="ECO:0000256" key="9">
    <source>
        <dbReference type="ARBA" id="ARBA00023224"/>
    </source>
</evidence>
<comment type="caution">
    <text evidence="11">The sequence shown here is derived from an EMBL/GenBank/DDBJ whole genome shotgun (WGS) entry which is preliminary data.</text>
</comment>
<reference evidence="11 12" key="1">
    <citation type="submission" date="2024-08" db="EMBL/GenBank/DDBJ databases">
        <authorList>
            <person name="Will J Nash"/>
            <person name="Angela Man"/>
            <person name="Seanna McTaggart"/>
            <person name="Kendall Baker"/>
            <person name="Tom Barker"/>
            <person name="Leah Catchpole"/>
            <person name="Alex Durrant"/>
            <person name="Karim Gharbi"/>
            <person name="Naomi Irish"/>
            <person name="Gemy Kaithakottil"/>
            <person name="Debby Ku"/>
            <person name="Aaliyah Providence"/>
            <person name="Felix Shaw"/>
            <person name="David Swarbreck"/>
            <person name="Chris Watkins"/>
            <person name="Ann M. McCartney"/>
            <person name="Giulio Formenti"/>
            <person name="Alice Mouton"/>
            <person name="Noel Vella"/>
            <person name="Bjorn M von Reumont"/>
            <person name="Adriana Vella"/>
            <person name="Wilfried Haerty"/>
        </authorList>
    </citation>
    <scope>NUCLEOTIDE SEQUENCE [LARGE SCALE GENOMIC DNA]</scope>
</reference>
<dbReference type="Proteomes" id="UP001642520">
    <property type="component" value="Unassembled WGS sequence"/>
</dbReference>
<sequence>MGAVQEHRPQSYPVVQKILSYSPEKERTVSSTDTTMKIEDTANYHNVHYKSDTEFVVHIAKTLLTPIGIWPRDDSILNSVKLYMHTGAIFSLMCFLLVPHVIYTYFDCENLTRYMKVIAAQVFSLLAIIKFWTIIVHRREIRLCLTEMEVQYRDVESEEDRLVMTNCAKIGRFFTKLYLGLSYGGALPYHIILPLMSERIVKEDNSTQIPLPYLSDYVFFVVEDSPVYEIVYVSQIFISSIILSTNCGIYSLIASITMHCCGLFEVTNRRLDTIVKQDKRGLHGHLVDVVRYHLKAIEYCATIEQALSTVFLSEMIGCTIILCFLEFGIIMDWEDHQTLSTMTYVVLMTSIYVNVFIICFIGDRIKQQSERIGETSYFLPWYSFPEDVVKDMRTIMLRTNQPSNLTGAKLFDLSLQAFCDVFKTSASYLNFLQAMST</sequence>
<feature type="transmembrane region" description="Helical" evidence="10">
    <location>
        <begin position="311"/>
        <end position="330"/>
    </location>
</feature>
<evidence type="ECO:0000313" key="12">
    <source>
        <dbReference type="Proteomes" id="UP001642520"/>
    </source>
</evidence>
<dbReference type="InterPro" id="IPR004117">
    <property type="entry name" value="7tm6_olfct_rcpt"/>
</dbReference>
<dbReference type="EMBL" id="CAXAJV020001287">
    <property type="protein sequence ID" value="CAL7936677.1"/>
    <property type="molecule type" value="Genomic_DNA"/>
</dbReference>
<gene>
    <name evidence="11" type="ORF">XYLVIOL_LOCUS2315</name>
</gene>
<keyword evidence="4 10" id="KW-0812">Transmembrane</keyword>
<keyword evidence="9 10" id="KW-0807">Transducer</keyword>
<keyword evidence="12" id="KW-1185">Reference proteome</keyword>
<evidence type="ECO:0000256" key="4">
    <source>
        <dbReference type="ARBA" id="ARBA00022692"/>
    </source>
</evidence>
<keyword evidence="6 10" id="KW-1133">Transmembrane helix</keyword>
<keyword evidence="2" id="KW-1003">Cell membrane</keyword>
<comment type="subcellular location">
    <subcellularLocation>
        <location evidence="1 10">Cell membrane</location>
        <topology evidence="1 10">Multi-pass membrane protein</topology>
    </subcellularLocation>
</comment>
<evidence type="ECO:0000256" key="2">
    <source>
        <dbReference type="ARBA" id="ARBA00022475"/>
    </source>
</evidence>
<comment type="caution">
    <text evidence="10">Lacks conserved residue(s) required for the propagation of feature annotation.</text>
</comment>
<evidence type="ECO:0000256" key="7">
    <source>
        <dbReference type="ARBA" id="ARBA00023136"/>
    </source>
</evidence>
<keyword evidence="3 10" id="KW-0716">Sensory transduction</keyword>
<keyword evidence="8 10" id="KW-0675">Receptor</keyword>
<evidence type="ECO:0000256" key="5">
    <source>
        <dbReference type="ARBA" id="ARBA00022725"/>
    </source>
</evidence>
<protein>
    <recommendedName>
        <fullName evidence="10">Odorant receptor</fullName>
    </recommendedName>
</protein>
<feature type="transmembrane region" description="Helical" evidence="10">
    <location>
        <begin position="82"/>
        <end position="106"/>
    </location>
</feature>
<evidence type="ECO:0000313" key="11">
    <source>
        <dbReference type="EMBL" id="CAL7936677.1"/>
    </source>
</evidence>
<evidence type="ECO:0000256" key="8">
    <source>
        <dbReference type="ARBA" id="ARBA00023170"/>
    </source>
</evidence>
<dbReference type="PANTHER" id="PTHR21137">
    <property type="entry name" value="ODORANT RECEPTOR"/>
    <property type="match status" value="1"/>
</dbReference>
<name>A0ABP1N893_XYLVO</name>
<feature type="transmembrane region" description="Helical" evidence="10">
    <location>
        <begin position="342"/>
        <end position="362"/>
    </location>
</feature>
<keyword evidence="5 10" id="KW-0552">Olfaction</keyword>